<dbReference type="GO" id="GO:0016651">
    <property type="term" value="F:oxidoreductase activity, acting on NAD(P)H"/>
    <property type="evidence" value="ECO:0007669"/>
    <property type="project" value="InterPro"/>
</dbReference>
<dbReference type="EMBL" id="RBVV01000017">
    <property type="protein sequence ID" value="RNJ59364.1"/>
    <property type="molecule type" value="Genomic_DNA"/>
</dbReference>
<dbReference type="STRING" id="1051616.A0A3M9YG41"/>
<keyword evidence="5" id="KW-1185">Reference proteome</keyword>
<comment type="caution">
    <text evidence="4">The sequence shown here is derived from an EMBL/GenBank/DDBJ whole genome shotgun (WGS) entry which is preliminary data.</text>
</comment>
<dbReference type="PANTHER" id="PTHR45348:SF2">
    <property type="entry name" value="ZINC-TYPE ALCOHOL DEHYDROGENASE-LIKE PROTEIN C2E1P3.01"/>
    <property type="match status" value="1"/>
</dbReference>
<dbReference type="InterPro" id="IPR011032">
    <property type="entry name" value="GroES-like_sf"/>
</dbReference>
<dbReference type="SMART" id="SM00829">
    <property type="entry name" value="PKS_ER"/>
    <property type="match status" value="1"/>
</dbReference>
<dbReference type="InterPro" id="IPR036291">
    <property type="entry name" value="NAD(P)-bd_dom_sf"/>
</dbReference>
<evidence type="ECO:0000256" key="2">
    <source>
        <dbReference type="ARBA" id="ARBA00023002"/>
    </source>
</evidence>
<dbReference type="Gene3D" id="3.40.50.720">
    <property type="entry name" value="NAD(P)-binding Rossmann-like Domain"/>
    <property type="match status" value="1"/>
</dbReference>
<dbReference type="InterPro" id="IPR047122">
    <property type="entry name" value="Trans-enoyl_RdTase-like"/>
</dbReference>
<dbReference type="GeneID" id="39606431"/>
<dbReference type="AlphaFoldDB" id="A0A3M9YG41"/>
<reference evidence="4 5" key="1">
    <citation type="submission" date="2018-10" db="EMBL/GenBank/DDBJ databases">
        <title>Genome sequence of Verticillium nonalfalfae VnAa140.</title>
        <authorList>
            <person name="Stajich J.E."/>
            <person name="Kasson M.T."/>
        </authorList>
    </citation>
    <scope>NUCLEOTIDE SEQUENCE [LARGE SCALE GENOMIC DNA]</scope>
    <source>
        <strain evidence="4 5">VnAa140</strain>
    </source>
</reference>
<proteinExistence type="inferred from homology"/>
<dbReference type="Proteomes" id="UP000267145">
    <property type="component" value="Unassembled WGS sequence"/>
</dbReference>
<dbReference type="PANTHER" id="PTHR45348">
    <property type="entry name" value="HYPOTHETICAL OXIDOREDUCTASE (EUROFUNG)"/>
    <property type="match status" value="1"/>
</dbReference>
<dbReference type="Pfam" id="PF08240">
    <property type="entry name" value="ADH_N"/>
    <property type="match status" value="1"/>
</dbReference>
<dbReference type="InterPro" id="IPR013149">
    <property type="entry name" value="ADH-like_C"/>
</dbReference>
<accession>A0A3M9YG41</accession>
<dbReference type="InterPro" id="IPR013154">
    <property type="entry name" value="ADH-like_N"/>
</dbReference>
<dbReference type="RefSeq" id="XP_028497522.1">
    <property type="nucleotide sequence ID" value="XM_028636943.1"/>
</dbReference>
<comment type="similarity">
    <text evidence="1">Belongs to the zinc-containing alcohol dehydrogenase family.</text>
</comment>
<sequence>MVSGVVQRGTQLATEQIKLPPLRDHHVAVKVEWAAFNPTDRLAFDLNAFGDGAVLGCDFAGVVVETHPSVTRLAVGDRIAALVWGGEIKGLGAYSTHCHADERISFRVPDTFSHSSACSVPLAANTAWLALFSQDCLALGRETTALRPPILIWGGSSTVGYFAIQMARLHGHAVITTCSPRNFELARRAGATHVFDYNDPEVTAKIRSAAPDLAHVFDTIGSATSSATACEAIDGRPGVLCTVRPGKANTGNVPQNVQVTDVFVFTAFPTPHSYRGAAHWPINMPDHELSVELYDQLPTLLAEGKLVPPAVKVVGELGPETVAEAMNLNRSGKISGEKLCFKLSVDAADETEGAK</sequence>
<name>A0A3M9YG41_9PEZI</name>
<evidence type="ECO:0000259" key="3">
    <source>
        <dbReference type="SMART" id="SM00829"/>
    </source>
</evidence>
<keyword evidence="2" id="KW-0560">Oxidoreductase</keyword>
<dbReference type="Gene3D" id="3.90.180.10">
    <property type="entry name" value="Medium-chain alcohol dehydrogenases, catalytic domain"/>
    <property type="match status" value="1"/>
</dbReference>
<evidence type="ECO:0000313" key="5">
    <source>
        <dbReference type="Proteomes" id="UP000267145"/>
    </source>
</evidence>
<evidence type="ECO:0000256" key="1">
    <source>
        <dbReference type="ARBA" id="ARBA00008072"/>
    </source>
</evidence>
<dbReference type="CDD" id="cd08249">
    <property type="entry name" value="enoyl_reductase_like"/>
    <property type="match status" value="1"/>
</dbReference>
<dbReference type="SUPFAM" id="SSF50129">
    <property type="entry name" value="GroES-like"/>
    <property type="match status" value="1"/>
</dbReference>
<dbReference type="Pfam" id="PF00107">
    <property type="entry name" value="ADH_zinc_N"/>
    <property type="match status" value="1"/>
</dbReference>
<evidence type="ECO:0000313" key="4">
    <source>
        <dbReference type="EMBL" id="RNJ59364.1"/>
    </source>
</evidence>
<gene>
    <name evidence="4" type="ORF">D7B24_002742</name>
</gene>
<dbReference type="SUPFAM" id="SSF51735">
    <property type="entry name" value="NAD(P)-binding Rossmann-fold domains"/>
    <property type="match status" value="1"/>
</dbReference>
<organism evidence="4 5">
    <name type="scientific">Verticillium nonalfalfae</name>
    <dbReference type="NCBI Taxonomy" id="1051616"/>
    <lineage>
        <taxon>Eukaryota</taxon>
        <taxon>Fungi</taxon>
        <taxon>Dikarya</taxon>
        <taxon>Ascomycota</taxon>
        <taxon>Pezizomycotina</taxon>
        <taxon>Sordariomycetes</taxon>
        <taxon>Hypocreomycetidae</taxon>
        <taxon>Glomerellales</taxon>
        <taxon>Plectosphaerellaceae</taxon>
        <taxon>Verticillium</taxon>
    </lineage>
</organism>
<protein>
    <recommendedName>
        <fullName evidence="3">Enoyl reductase (ER) domain-containing protein</fullName>
    </recommendedName>
</protein>
<feature type="domain" description="Enoyl reductase (ER)" evidence="3">
    <location>
        <begin position="9"/>
        <end position="341"/>
    </location>
</feature>
<dbReference type="InterPro" id="IPR020843">
    <property type="entry name" value="ER"/>
</dbReference>